<evidence type="ECO:0000313" key="3">
    <source>
        <dbReference type="Proteomes" id="UP000664601"/>
    </source>
</evidence>
<protein>
    <submittedName>
        <fullName evidence="2">Thioesterase family protein</fullName>
    </submittedName>
</protein>
<dbReference type="InterPro" id="IPR029069">
    <property type="entry name" value="HotDog_dom_sf"/>
</dbReference>
<dbReference type="InterPro" id="IPR054485">
    <property type="entry name" value="FlK-like_dom"/>
</dbReference>
<gene>
    <name evidence="2" type="ORF">JZO70_11395</name>
</gene>
<dbReference type="EMBL" id="JAFREM010000018">
    <property type="protein sequence ID" value="MBO1306771.1"/>
    <property type="molecule type" value="Genomic_DNA"/>
</dbReference>
<feature type="domain" description="Fluoroacetyl-CoA-specific thioesterase-like" evidence="1">
    <location>
        <begin position="10"/>
        <end position="113"/>
    </location>
</feature>
<dbReference type="InterPro" id="IPR025540">
    <property type="entry name" value="FlK"/>
</dbReference>
<dbReference type="PANTHER" id="PTHR36934">
    <property type="entry name" value="BLR0278 PROTEIN"/>
    <property type="match status" value="1"/>
</dbReference>
<dbReference type="PANTHER" id="PTHR36934:SF1">
    <property type="entry name" value="THIOESTERASE DOMAIN-CONTAINING PROTEIN"/>
    <property type="match status" value="1"/>
</dbReference>
<dbReference type="RefSeq" id="WP_207673699.1">
    <property type="nucleotide sequence ID" value="NZ_JAFREM010000018.1"/>
</dbReference>
<evidence type="ECO:0000259" key="1">
    <source>
        <dbReference type="Pfam" id="PF22636"/>
    </source>
</evidence>
<name>A0ABS3LAY0_9ENTE</name>
<evidence type="ECO:0000313" key="2">
    <source>
        <dbReference type="EMBL" id="MBO1306771.1"/>
    </source>
</evidence>
<dbReference type="PIRSF" id="PIRSF014972">
    <property type="entry name" value="FlK"/>
    <property type="match status" value="1"/>
</dbReference>
<keyword evidence="3" id="KW-1185">Reference proteome</keyword>
<dbReference type="Pfam" id="PF22636">
    <property type="entry name" value="FlK"/>
    <property type="match status" value="1"/>
</dbReference>
<dbReference type="Proteomes" id="UP000664601">
    <property type="component" value="Unassembled WGS sequence"/>
</dbReference>
<dbReference type="SUPFAM" id="SSF54637">
    <property type="entry name" value="Thioesterase/thiol ester dehydrase-isomerase"/>
    <property type="match status" value="1"/>
</dbReference>
<sequence>MTKLIKTYPVAETATAKNVGSGDLAVLATPALLAMMENCAKELLQPQLTSEETSVGFSVEMKHYAPSPVGAEIVVTATITKQENKKVEFLIEVYEEDQLIGKAAHTRVIVNNEQFMRKMKENHNK</sequence>
<organism evidence="2 3">
    <name type="scientific">Candidatus Enterococcus moelleringii</name>
    <dbReference type="NCBI Taxonomy" id="2815325"/>
    <lineage>
        <taxon>Bacteria</taxon>
        <taxon>Bacillati</taxon>
        <taxon>Bacillota</taxon>
        <taxon>Bacilli</taxon>
        <taxon>Lactobacillales</taxon>
        <taxon>Enterococcaceae</taxon>
        <taxon>Enterococcus</taxon>
    </lineage>
</organism>
<proteinExistence type="predicted"/>
<dbReference type="Gene3D" id="3.10.129.10">
    <property type="entry name" value="Hotdog Thioesterase"/>
    <property type="match status" value="1"/>
</dbReference>
<comment type="caution">
    <text evidence="2">The sequence shown here is derived from an EMBL/GenBank/DDBJ whole genome shotgun (WGS) entry which is preliminary data.</text>
</comment>
<accession>A0ABS3LAY0</accession>
<reference evidence="2 3" key="1">
    <citation type="submission" date="2021-03" db="EMBL/GenBank/DDBJ databases">
        <title>Enterococcal diversity collection.</title>
        <authorList>
            <person name="Gilmore M.S."/>
            <person name="Schwartzman J."/>
            <person name="Van Tyne D."/>
            <person name="Martin M."/>
            <person name="Earl A.M."/>
            <person name="Manson A.L."/>
            <person name="Straub T."/>
            <person name="Salamzade R."/>
            <person name="Saavedra J."/>
            <person name="Lebreton F."/>
            <person name="Prichula J."/>
            <person name="Schaufler K."/>
            <person name="Gaca A."/>
            <person name="Sgardioli B."/>
            <person name="Wagenaar J."/>
            <person name="Strong T."/>
        </authorList>
    </citation>
    <scope>NUCLEOTIDE SEQUENCE [LARGE SCALE GENOMIC DNA]</scope>
    <source>
        <strain evidence="2 3">669A</strain>
    </source>
</reference>